<gene>
    <name evidence="1" type="ordered locus">RBE_0334</name>
</gene>
<dbReference type="EMBL" id="CP000087">
    <property type="protein sequence ID" value="ABE04415.1"/>
    <property type="molecule type" value="Genomic_DNA"/>
</dbReference>
<dbReference type="RefSeq" id="WP_011477026.1">
    <property type="nucleotide sequence ID" value="NC_007940.1"/>
</dbReference>
<dbReference type="Proteomes" id="UP000001951">
    <property type="component" value="Chromosome"/>
</dbReference>
<accession>Q1RJP9</accession>
<dbReference type="KEGG" id="rbe:RBE_0334"/>
<organism evidence="1 2">
    <name type="scientific">Rickettsia bellii (strain RML369-C)</name>
    <dbReference type="NCBI Taxonomy" id="336407"/>
    <lineage>
        <taxon>Bacteria</taxon>
        <taxon>Pseudomonadati</taxon>
        <taxon>Pseudomonadota</taxon>
        <taxon>Alphaproteobacteria</taxon>
        <taxon>Rickettsiales</taxon>
        <taxon>Rickettsiaceae</taxon>
        <taxon>Rickettsieae</taxon>
        <taxon>Rickettsia</taxon>
        <taxon>belli group</taxon>
    </lineage>
</organism>
<sequence length="146" mass="16867">MIIALSKLTKNFFNSFGRNNSFKPASFKANDEFIFGEENIIEFNKVEQSKKQNMTSDKVKFFIIVKLKSILPTTYLKKALDTISDERLLKTTISNHDLPQVMQNIFIEKNIPIYNLYHNTSYIEDSMPLIETLGIDDVYCSKAILV</sequence>
<evidence type="ECO:0000313" key="2">
    <source>
        <dbReference type="Proteomes" id="UP000001951"/>
    </source>
</evidence>
<name>Q1RJP9_RICBR</name>
<dbReference type="HOGENOM" id="CLU_1775992_0_0_5"/>
<protein>
    <submittedName>
        <fullName evidence="1">Uncharacterized protein</fullName>
    </submittedName>
</protein>
<proteinExistence type="predicted"/>
<evidence type="ECO:0000313" key="1">
    <source>
        <dbReference type="EMBL" id="ABE04415.1"/>
    </source>
</evidence>
<reference evidence="1 2" key="1">
    <citation type="journal article" date="2006" name="PLoS Genet.">
        <title>Genome sequence of Rickettsia bellii illuminates the role of amoebae in gene exchanges between intracellular pathogens.</title>
        <authorList>
            <person name="Ogata H."/>
            <person name="La Scola B."/>
            <person name="Audic S."/>
            <person name="Renesto P."/>
            <person name="Blanc G."/>
            <person name="Robert C."/>
            <person name="Fournier P.-E."/>
            <person name="Claverie J.-M."/>
            <person name="Raoult D."/>
        </authorList>
    </citation>
    <scope>NUCLEOTIDE SEQUENCE [LARGE SCALE GENOMIC DNA]</scope>
    <source>
        <strain evidence="1 2">RML369-C</strain>
    </source>
</reference>
<dbReference type="AlphaFoldDB" id="Q1RJP9"/>